<protein>
    <submittedName>
        <fullName evidence="1">Uncharacterized protein</fullName>
    </submittedName>
</protein>
<gene>
    <name evidence="1" type="ORF">LA5096_03163</name>
</gene>
<reference evidence="2" key="1">
    <citation type="submission" date="2015-07" db="EMBL/GenBank/DDBJ databases">
        <authorList>
            <person name="Rodrigo-Torres Lidia"/>
            <person name="Arahal R.David."/>
        </authorList>
    </citation>
    <scope>NUCLEOTIDE SEQUENCE [LARGE SCALE GENOMIC DNA]</scope>
    <source>
        <strain evidence="2">CECT 5096</strain>
    </source>
</reference>
<proteinExistence type="predicted"/>
<evidence type="ECO:0000313" key="2">
    <source>
        <dbReference type="Proteomes" id="UP000049983"/>
    </source>
</evidence>
<dbReference type="AlphaFoldDB" id="A0A0M7AER3"/>
<evidence type="ECO:0000313" key="1">
    <source>
        <dbReference type="EMBL" id="CTQ72233.1"/>
    </source>
</evidence>
<dbReference type="EMBL" id="CXWC01000011">
    <property type="protein sequence ID" value="CTQ72233.1"/>
    <property type="molecule type" value="Genomic_DNA"/>
</dbReference>
<keyword evidence="2" id="KW-1185">Reference proteome</keyword>
<dbReference type="Proteomes" id="UP000049983">
    <property type="component" value="Unassembled WGS sequence"/>
</dbReference>
<sequence>MNVAAECTIIQPNFEFSDKSDLKPGNPLIFTCRSEFAQMETNSTRVKFEIELKTPVEHWRP</sequence>
<name>A0A0M7AER3_9HYPH</name>
<accession>A0A0M7AER3</accession>
<organism evidence="1 2">
    <name type="scientific">Roseibium album</name>
    <dbReference type="NCBI Taxonomy" id="311410"/>
    <lineage>
        <taxon>Bacteria</taxon>
        <taxon>Pseudomonadati</taxon>
        <taxon>Pseudomonadota</taxon>
        <taxon>Alphaproteobacteria</taxon>
        <taxon>Hyphomicrobiales</taxon>
        <taxon>Stappiaceae</taxon>
        <taxon>Roseibium</taxon>
    </lineage>
</organism>